<name>A0AAV2F6A4_9ROSI</name>
<keyword evidence="3" id="KW-1185">Reference proteome</keyword>
<gene>
    <name evidence="2" type="ORF">LTRI10_LOCUS34081</name>
</gene>
<dbReference type="InterPro" id="IPR000477">
    <property type="entry name" value="RT_dom"/>
</dbReference>
<evidence type="ECO:0000313" key="3">
    <source>
        <dbReference type="Proteomes" id="UP001497516"/>
    </source>
</evidence>
<dbReference type="CDD" id="cd01647">
    <property type="entry name" value="RT_LTR"/>
    <property type="match status" value="1"/>
</dbReference>
<proteinExistence type="predicted"/>
<dbReference type="AlphaFoldDB" id="A0AAV2F6A4"/>
<dbReference type="InterPro" id="IPR053134">
    <property type="entry name" value="RNA-dir_DNA_polymerase"/>
</dbReference>
<dbReference type="Gene3D" id="3.10.10.10">
    <property type="entry name" value="HIV Type 1 Reverse Transcriptase, subunit A, domain 1"/>
    <property type="match status" value="1"/>
</dbReference>
<organism evidence="2 3">
    <name type="scientific">Linum trigynum</name>
    <dbReference type="NCBI Taxonomy" id="586398"/>
    <lineage>
        <taxon>Eukaryota</taxon>
        <taxon>Viridiplantae</taxon>
        <taxon>Streptophyta</taxon>
        <taxon>Embryophyta</taxon>
        <taxon>Tracheophyta</taxon>
        <taxon>Spermatophyta</taxon>
        <taxon>Magnoliopsida</taxon>
        <taxon>eudicotyledons</taxon>
        <taxon>Gunneridae</taxon>
        <taxon>Pentapetalae</taxon>
        <taxon>rosids</taxon>
        <taxon>fabids</taxon>
        <taxon>Malpighiales</taxon>
        <taxon>Linaceae</taxon>
        <taxon>Linum</taxon>
    </lineage>
</organism>
<protein>
    <recommendedName>
        <fullName evidence="1">Reverse transcriptase domain-containing protein</fullName>
    </recommendedName>
</protein>
<evidence type="ECO:0000259" key="1">
    <source>
        <dbReference type="Pfam" id="PF00078"/>
    </source>
</evidence>
<dbReference type="SUPFAM" id="SSF56672">
    <property type="entry name" value="DNA/RNA polymerases"/>
    <property type="match status" value="1"/>
</dbReference>
<dbReference type="PANTHER" id="PTHR24559:SF430">
    <property type="entry name" value="RNA-DIRECTED DNA POLYMERASE"/>
    <property type="match status" value="1"/>
</dbReference>
<dbReference type="EMBL" id="OZ034819">
    <property type="protein sequence ID" value="CAL1393508.1"/>
    <property type="molecule type" value="Genomic_DNA"/>
</dbReference>
<dbReference type="Proteomes" id="UP001497516">
    <property type="component" value="Chromosome 6"/>
</dbReference>
<dbReference type="Gene3D" id="3.30.70.270">
    <property type="match status" value="1"/>
</dbReference>
<dbReference type="PANTHER" id="PTHR24559">
    <property type="entry name" value="TRANSPOSON TY3-I GAG-POL POLYPROTEIN"/>
    <property type="match status" value="1"/>
</dbReference>
<feature type="domain" description="Reverse transcriptase" evidence="1">
    <location>
        <begin position="7"/>
        <end position="152"/>
    </location>
</feature>
<evidence type="ECO:0000313" key="2">
    <source>
        <dbReference type="EMBL" id="CAL1393508.1"/>
    </source>
</evidence>
<dbReference type="Pfam" id="PF00078">
    <property type="entry name" value="RVT_1"/>
    <property type="match status" value="1"/>
</dbReference>
<accession>A0AAV2F6A4</accession>
<sequence length="221" mass="25724">MCVYFTNLNRACPTEAYPMPHIDFLVDATTYHEALSFRDMFSGYHQIPMVEEDRAKTTFMTPFGNFCYRVMTFGLKNAGATYQRMVNQVFRKQLRRNVEAYVDDLIVKRKRRRDHIMNLRETFETMRHFRLRLNPKKCVFLAEVGKFLGFMITKRGIEAYPKKIEAIMSLAPPSNAEGGTRINGKFSGPSALHCEGLWRCEGFITEVKLFCQWRCESQPSG</sequence>
<dbReference type="InterPro" id="IPR043128">
    <property type="entry name" value="Rev_trsase/Diguanyl_cyclase"/>
</dbReference>
<reference evidence="2 3" key="1">
    <citation type="submission" date="2024-04" db="EMBL/GenBank/DDBJ databases">
        <authorList>
            <person name="Fracassetti M."/>
        </authorList>
    </citation>
    <scope>NUCLEOTIDE SEQUENCE [LARGE SCALE GENOMIC DNA]</scope>
</reference>
<dbReference type="InterPro" id="IPR043502">
    <property type="entry name" value="DNA/RNA_pol_sf"/>
</dbReference>